<feature type="transmembrane region" description="Helical" evidence="2">
    <location>
        <begin position="39"/>
        <end position="63"/>
    </location>
</feature>
<keyword evidence="4" id="KW-1185">Reference proteome</keyword>
<feature type="compositionally biased region" description="Basic and acidic residues" evidence="1">
    <location>
        <begin position="8"/>
        <end position="20"/>
    </location>
</feature>
<comment type="caution">
    <text evidence="3">The sequence shown here is derived from an EMBL/GenBank/DDBJ whole genome shotgun (WGS) entry which is preliminary data.</text>
</comment>
<name>A0A934QN74_9PSEU</name>
<keyword evidence="2" id="KW-0812">Transmembrane</keyword>
<evidence type="ECO:0000313" key="4">
    <source>
        <dbReference type="Proteomes" id="UP000635245"/>
    </source>
</evidence>
<protein>
    <submittedName>
        <fullName evidence="3">Uncharacterized protein</fullName>
    </submittedName>
</protein>
<dbReference type="EMBL" id="JAENJH010000002">
    <property type="protein sequence ID" value="MBK1785107.1"/>
    <property type="molecule type" value="Genomic_DNA"/>
</dbReference>
<gene>
    <name evidence="3" type="ORF">JHE00_12300</name>
</gene>
<keyword evidence="2" id="KW-1133">Transmembrane helix</keyword>
<evidence type="ECO:0000256" key="1">
    <source>
        <dbReference type="SAM" id="MobiDB-lite"/>
    </source>
</evidence>
<evidence type="ECO:0000256" key="2">
    <source>
        <dbReference type="SAM" id="Phobius"/>
    </source>
</evidence>
<sequence length="64" mass="6612">MGAVMGARWEERQDGREAGRVEVASAAPTPAGGVGCPLVAAPLAFAALYLVIHTLVWLGQVLLP</sequence>
<accession>A0A934QN74</accession>
<proteinExistence type="predicted"/>
<dbReference type="AlphaFoldDB" id="A0A934QN74"/>
<organism evidence="3 4">
    <name type="scientific">Prauserella cavernicola</name>
    <dbReference type="NCBI Taxonomy" id="2800127"/>
    <lineage>
        <taxon>Bacteria</taxon>
        <taxon>Bacillati</taxon>
        <taxon>Actinomycetota</taxon>
        <taxon>Actinomycetes</taxon>
        <taxon>Pseudonocardiales</taxon>
        <taxon>Pseudonocardiaceae</taxon>
        <taxon>Prauserella</taxon>
    </lineage>
</organism>
<evidence type="ECO:0000313" key="3">
    <source>
        <dbReference type="EMBL" id="MBK1785107.1"/>
    </source>
</evidence>
<dbReference type="Proteomes" id="UP000635245">
    <property type="component" value="Unassembled WGS sequence"/>
</dbReference>
<reference evidence="3" key="1">
    <citation type="submission" date="2020-12" db="EMBL/GenBank/DDBJ databases">
        <title>Prauserella sp. ASG 168, a novel actinomycete isolated from cave rock.</title>
        <authorList>
            <person name="Suriyachadkun C."/>
        </authorList>
    </citation>
    <scope>NUCLEOTIDE SEQUENCE</scope>
    <source>
        <strain evidence="3">ASG 168</strain>
    </source>
</reference>
<dbReference type="RefSeq" id="WP_200317987.1">
    <property type="nucleotide sequence ID" value="NZ_JAENJH010000002.1"/>
</dbReference>
<feature type="region of interest" description="Disordered" evidence="1">
    <location>
        <begin position="1"/>
        <end position="21"/>
    </location>
</feature>
<keyword evidence="2" id="KW-0472">Membrane</keyword>